<name>A0A9D4B768_9SAUR</name>
<dbReference type="AlphaFoldDB" id="A0A9D4B768"/>
<keyword evidence="3" id="KW-1185">Reference proteome</keyword>
<accession>A0A9D4B768</accession>
<organism evidence="2 3">
    <name type="scientific">Mauremys mutica</name>
    <name type="common">yellowpond turtle</name>
    <dbReference type="NCBI Taxonomy" id="74926"/>
    <lineage>
        <taxon>Eukaryota</taxon>
        <taxon>Metazoa</taxon>
        <taxon>Chordata</taxon>
        <taxon>Craniata</taxon>
        <taxon>Vertebrata</taxon>
        <taxon>Euteleostomi</taxon>
        <taxon>Archelosauria</taxon>
        <taxon>Testudinata</taxon>
        <taxon>Testudines</taxon>
        <taxon>Cryptodira</taxon>
        <taxon>Durocryptodira</taxon>
        <taxon>Testudinoidea</taxon>
        <taxon>Geoemydidae</taxon>
        <taxon>Geoemydinae</taxon>
        <taxon>Mauremys</taxon>
    </lineage>
</organism>
<evidence type="ECO:0000256" key="1">
    <source>
        <dbReference type="SAM" id="MobiDB-lite"/>
    </source>
</evidence>
<dbReference type="Proteomes" id="UP000827986">
    <property type="component" value="Unassembled WGS sequence"/>
</dbReference>
<evidence type="ECO:0000313" key="2">
    <source>
        <dbReference type="EMBL" id="KAH1182729.1"/>
    </source>
</evidence>
<evidence type="ECO:0000313" key="3">
    <source>
        <dbReference type="Proteomes" id="UP000827986"/>
    </source>
</evidence>
<sequence length="123" mass="12969">MNKGQVSLKSWINFLAPRPARLLGGMAIAWDISNHTGQCTGKCGEWAEQTLWLQWDCGKGGDSCRAAHRCAREPGLAGITPSMHIPNLGSPKGISEEGRGAESSNTSRGGSTSAAVVLHPSQL</sequence>
<feature type="region of interest" description="Disordered" evidence="1">
    <location>
        <begin position="79"/>
        <end position="123"/>
    </location>
</feature>
<protein>
    <submittedName>
        <fullName evidence="2">Uncharacterized protein</fullName>
    </submittedName>
</protein>
<feature type="compositionally biased region" description="Polar residues" evidence="1">
    <location>
        <begin position="102"/>
        <end position="114"/>
    </location>
</feature>
<dbReference type="EMBL" id="JAHDVG010000466">
    <property type="protein sequence ID" value="KAH1182729.1"/>
    <property type="molecule type" value="Genomic_DNA"/>
</dbReference>
<reference evidence="2" key="1">
    <citation type="submission" date="2021-09" db="EMBL/GenBank/DDBJ databases">
        <title>The genome of Mauremys mutica provides insights into the evolution of semi-aquatic lifestyle.</title>
        <authorList>
            <person name="Gong S."/>
            <person name="Gao Y."/>
        </authorList>
    </citation>
    <scope>NUCLEOTIDE SEQUENCE</scope>
    <source>
        <strain evidence="2">MM-2020</strain>
        <tissue evidence="2">Muscle</tissue>
    </source>
</reference>
<comment type="caution">
    <text evidence="2">The sequence shown here is derived from an EMBL/GenBank/DDBJ whole genome shotgun (WGS) entry which is preliminary data.</text>
</comment>
<proteinExistence type="predicted"/>
<gene>
    <name evidence="2" type="ORF">KIL84_004221</name>
</gene>